<dbReference type="STRING" id="3818.A0A445CGT4"/>
<evidence type="ECO:0000313" key="9">
    <source>
        <dbReference type="Proteomes" id="UP000289738"/>
    </source>
</evidence>
<proteinExistence type="predicted"/>
<gene>
    <name evidence="8" type="ORF">Ahy_A07g036719</name>
</gene>
<dbReference type="PANTHER" id="PTHR19432:SF35">
    <property type="entry name" value="SOLUTE CARRIER FAMILY 45 MEMBER 3 ISOFORM X1"/>
    <property type="match status" value="1"/>
</dbReference>
<dbReference type="EMBL" id="SDMP01000007">
    <property type="protein sequence ID" value="RYR50142.1"/>
    <property type="molecule type" value="Genomic_DNA"/>
</dbReference>
<keyword evidence="9" id="KW-1185">Reference proteome</keyword>
<evidence type="ECO:0000313" key="8">
    <source>
        <dbReference type="EMBL" id="RYR50142.1"/>
    </source>
</evidence>
<name>A0A445CGT4_ARAHY</name>
<keyword evidence="3" id="KW-0762">Sugar transport</keyword>
<keyword evidence="2" id="KW-0813">Transport</keyword>
<reference evidence="8 9" key="1">
    <citation type="submission" date="2019-01" db="EMBL/GenBank/DDBJ databases">
        <title>Sequencing of cultivated peanut Arachis hypogaea provides insights into genome evolution and oil improvement.</title>
        <authorList>
            <person name="Chen X."/>
        </authorList>
    </citation>
    <scope>NUCLEOTIDE SEQUENCE [LARGE SCALE GENOMIC DNA]</scope>
    <source>
        <strain evidence="9">cv. Fuhuasheng</strain>
        <tissue evidence="8">Leaves</tissue>
    </source>
</reference>
<dbReference type="AlphaFoldDB" id="A0A445CGT4"/>
<evidence type="ECO:0000256" key="2">
    <source>
        <dbReference type="ARBA" id="ARBA00022448"/>
    </source>
</evidence>
<dbReference type="PANTHER" id="PTHR19432">
    <property type="entry name" value="SUGAR TRANSPORTER"/>
    <property type="match status" value="1"/>
</dbReference>
<keyword evidence="4" id="KW-0812">Transmembrane</keyword>
<organism evidence="8 9">
    <name type="scientific">Arachis hypogaea</name>
    <name type="common">Peanut</name>
    <dbReference type="NCBI Taxonomy" id="3818"/>
    <lineage>
        <taxon>Eukaryota</taxon>
        <taxon>Viridiplantae</taxon>
        <taxon>Streptophyta</taxon>
        <taxon>Embryophyta</taxon>
        <taxon>Tracheophyta</taxon>
        <taxon>Spermatophyta</taxon>
        <taxon>Magnoliopsida</taxon>
        <taxon>eudicotyledons</taxon>
        <taxon>Gunneridae</taxon>
        <taxon>Pentapetalae</taxon>
        <taxon>rosids</taxon>
        <taxon>fabids</taxon>
        <taxon>Fabales</taxon>
        <taxon>Fabaceae</taxon>
        <taxon>Papilionoideae</taxon>
        <taxon>50 kb inversion clade</taxon>
        <taxon>dalbergioids sensu lato</taxon>
        <taxon>Dalbergieae</taxon>
        <taxon>Pterocarpus clade</taxon>
        <taxon>Arachis</taxon>
    </lineage>
</organism>
<sequence length="285" mass="31475">MSLPPSPPTPFIFLPVLPSLSPSFQVSDDSIQIVEVMLRSSASTSSSMTGSSAGSAFSPMACSIQSAVSARTRWHWRRRSRKQARGSLWKLRLKLRLKLSDLVELILMFQVIALHTDTFSLASMISMIPNCYFCTSSIDFVNRNGYLSAETLFDTVWHYGPCGSTFKVTRTRIALVFIFGFWMLDLANNTVQGPTRTLLADLSGPDQCNVANAIFCSWMAVGNILGYSAGASGKWNRDKPPYSCKGHYSWAHGIWFPFLTNIACCEACGNLKAAFLVAVVGYYLI</sequence>
<evidence type="ECO:0000256" key="4">
    <source>
        <dbReference type="ARBA" id="ARBA00022692"/>
    </source>
</evidence>
<protein>
    <submittedName>
        <fullName evidence="8">Uncharacterized protein</fullName>
    </submittedName>
</protein>
<evidence type="ECO:0000256" key="6">
    <source>
        <dbReference type="ARBA" id="ARBA00022989"/>
    </source>
</evidence>
<accession>A0A445CGT4</accession>
<evidence type="ECO:0000256" key="1">
    <source>
        <dbReference type="ARBA" id="ARBA00004141"/>
    </source>
</evidence>
<dbReference type="GO" id="GO:0008506">
    <property type="term" value="F:sucrose:proton symporter activity"/>
    <property type="evidence" value="ECO:0007669"/>
    <property type="project" value="TreeGrafter"/>
</dbReference>
<dbReference type="Proteomes" id="UP000289738">
    <property type="component" value="Chromosome A07"/>
</dbReference>
<keyword evidence="5" id="KW-0769">Symport</keyword>
<evidence type="ECO:0000256" key="3">
    <source>
        <dbReference type="ARBA" id="ARBA00022597"/>
    </source>
</evidence>
<evidence type="ECO:0000256" key="7">
    <source>
        <dbReference type="ARBA" id="ARBA00023136"/>
    </source>
</evidence>
<dbReference type="GO" id="GO:0016020">
    <property type="term" value="C:membrane"/>
    <property type="evidence" value="ECO:0007669"/>
    <property type="project" value="UniProtKB-SubCell"/>
</dbReference>
<comment type="caution">
    <text evidence="8">The sequence shown here is derived from an EMBL/GenBank/DDBJ whole genome shotgun (WGS) entry which is preliminary data.</text>
</comment>
<keyword evidence="6" id="KW-1133">Transmembrane helix</keyword>
<comment type="subcellular location">
    <subcellularLocation>
        <location evidence="1">Membrane</location>
        <topology evidence="1">Multi-pass membrane protein</topology>
    </subcellularLocation>
</comment>
<keyword evidence="7" id="KW-0472">Membrane</keyword>
<evidence type="ECO:0000256" key="5">
    <source>
        <dbReference type="ARBA" id="ARBA00022847"/>
    </source>
</evidence>